<dbReference type="Gene3D" id="1.25.40.20">
    <property type="entry name" value="Ankyrin repeat-containing domain"/>
    <property type="match status" value="1"/>
</dbReference>
<evidence type="ECO:0000313" key="5">
    <source>
        <dbReference type="EMBL" id="MBP2021894.1"/>
    </source>
</evidence>
<dbReference type="Proteomes" id="UP001519308">
    <property type="component" value="Unassembled WGS sequence"/>
</dbReference>
<evidence type="ECO:0000256" key="3">
    <source>
        <dbReference type="PROSITE-ProRule" id="PRU00023"/>
    </source>
</evidence>
<dbReference type="InterPro" id="IPR050745">
    <property type="entry name" value="Multifunctional_regulatory"/>
</dbReference>
<dbReference type="InterPro" id="IPR020941">
    <property type="entry name" value="SUFU-like_domain"/>
</dbReference>
<dbReference type="Pfam" id="PF05076">
    <property type="entry name" value="SUFU"/>
    <property type="match status" value="1"/>
</dbReference>
<dbReference type="InterPro" id="IPR036770">
    <property type="entry name" value="Ankyrin_rpt-contain_sf"/>
</dbReference>
<protein>
    <recommendedName>
        <fullName evidence="4">Suppressor of fused-like domain-containing protein</fullName>
    </recommendedName>
</protein>
<evidence type="ECO:0000256" key="2">
    <source>
        <dbReference type="ARBA" id="ARBA00023043"/>
    </source>
</evidence>
<dbReference type="PRINTS" id="PR01415">
    <property type="entry name" value="ANKYRIN"/>
</dbReference>
<dbReference type="PANTHER" id="PTHR24189">
    <property type="entry name" value="MYOTROPHIN"/>
    <property type="match status" value="1"/>
</dbReference>
<name>A0ABS4K287_9CLOT</name>
<evidence type="ECO:0000313" key="6">
    <source>
        <dbReference type="Proteomes" id="UP001519308"/>
    </source>
</evidence>
<dbReference type="Pfam" id="PF00023">
    <property type="entry name" value="Ank"/>
    <property type="match status" value="1"/>
</dbReference>
<reference evidence="5 6" key="1">
    <citation type="submission" date="2021-03" db="EMBL/GenBank/DDBJ databases">
        <title>Genomic Encyclopedia of Type Strains, Phase IV (KMG-IV): sequencing the most valuable type-strain genomes for metagenomic binning, comparative biology and taxonomic classification.</title>
        <authorList>
            <person name="Goeker M."/>
        </authorList>
    </citation>
    <scope>NUCLEOTIDE SEQUENCE [LARGE SCALE GENOMIC DNA]</scope>
    <source>
        <strain evidence="5 6">DSM 28650</strain>
    </source>
</reference>
<dbReference type="InterPro" id="IPR002110">
    <property type="entry name" value="Ankyrin_rpt"/>
</dbReference>
<organism evidence="5 6">
    <name type="scientific">Clostridium punense</name>
    <dbReference type="NCBI Taxonomy" id="1054297"/>
    <lineage>
        <taxon>Bacteria</taxon>
        <taxon>Bacillati</taxon>
        <taxon>Bacillota</taxon>
        <taxon>Clostridia</taxon>
        <taxon>Eubacteriales</taxon>
        <taxon>Clostridiaceae</taxon>
        <taxon>Clostridium</taxon>
    </lineage>
</organism>
<feature type="repeat" description="ANK" evidence="3">
    <location>
        <begin position="42"/>
        <end position="74"/>
    </location>
</feature>
<feature type="repeat" description="ANK" evidence="3">
    <location>
        <begin position="111"/>
        <end position="143"/>
    </location>
</feature>
<evidence type="ECO:0000256" key="1">
    <source>
        <dbReference type="ARBA" id="ARBA00022737"/>
    </source>
</evidence>
<feature type="repeat" description="ANK" evidence="3">
    <location>
        <begin position="78"/>
        <end position="107"/>
    </location>
</feature>
<gene>
    <name evidence="5" type="ORF">J2Z44_001690</name>
</gene>
<accession>A0ABS4K287</accession>
<dbReference type="PROSITE" id="PS50088">
    <property type="entry name" value="ANK_REPEAT"/>
    <property type="match status" value="3"/>
</dbReference>
<dbReference type="EMBL" id="JAGGLL010000011">
    <property type="protein sequence ID" value="MBP2021894.1"/>
    <property type="molecule type" value="Genomic_DNA"/>
</dbReference>
<comment type="caution">
    <text evidence="5">The sequence shown here is derived from an EMBL/GenBank/DDBJ whole genome shotgun (WGS) entry which is preliminary data.</text>
</comment>
<dbReference type="RefSeq" id="WP_021281726.1">
    <property type="nucleotide sequence ID" value="NZ_JAGGLL010000011.1"/>
</dbReference>
<feature type="domain" description="Suppressor of fused-like" evidence="4">
    <location>
        <begin position="223"/>
        <end position="390"/>
    </location>
</feature>
<dbReference type="SMART" id="SM00248">
    <property type="entry name" value="ANK"/>
    <property type="match status" value="4"/>
</dbReference>
<keyword evidence="2 3" id="KW-0040">ANK repeat</keyword>
<proteinExistence type="predicted"/>
<keyword evidence="6" id="KW-1185">Reference proteome</keyword>
<dbReference type="Pfam" id="PF12796">
    <property type="entry name" value="Ank_2"/>
    <property type="match status" value="1"/>
</dbReference>
<dbReference type="PROSITE" id="PS50297">
    <property type="entry name" value="ANK_REP_REGION"/>
    <property type="match status" value="3"/>
</dbReference>
<sequence>MDGLNWTQTKRNAFSAISRGELKTLINMIEDCPKLLNAFDTSGYSLLHVAAEQNNKDILEFLLNKGLDVNISRKNDNGHVTPLHRAVNKNLIENVTWLLNHGAKIDAGIGIHATPLIEAAFNGSLEMIELLVKSGANINAYYYVGDGKTRMKVTALVAAEMEGHDKIAVYLRNQDISEDNQNEDNESELKSKHDEIQNHVEMVFGKVTNTLSEIVPGSNVAINLNVIESSNDTDFITVFTTGMSDIPMDDSIEAYEERFAELIIKLPSNWPIKKKDINDMNNYWPLGWIRKIAHIPHMYDGWIGEGIIIPNGEPPKPFSENTNLSCMMICKPNGNILDRLIDSSGNIINFYVLIPVYKEERDMALKNGYKYLMQKMVDEGITDVIDIKRKNVAYS</sequence>
<keyword evidence="1" id="KW-0677">Repeat</keyword>
<evidence type="ECO:0000259" key="4">
    <source>
        <dbReference type="Pfam" id="PF05076"/>
    </source>
</evidence>
<dbReference type="SUPFAM" id="SSF48403">
    <property type="entry name" value="Ankyrin repeat"/>
    <property type="match status" value="1"/>
</dbReference>